<dbReference type="SUPFAM" id="SSF51735">
    <property type="entry name" value="NAD(P)-binding Rossmann-fold domains"/>
    <property type="match status" value="1"/>
</dbReference>
<dbReference type="GO" id="GO:0080019">
    <property type="term" value="F:alcohol-forming very long-chain fatty acyl-CoA reductase activity"/>
    <property type="evidence" value="ECO:0007669"/>
    <property type="project" value="InterPro"/>
</dbReference>
<dbReference type="InterPro" id="IPR036291">
    <property type="entry name" value="NAD(P)-bd_dom_sf"/>
</dbReference>
<dbReference type="Gene3D" id="3.40.50.720">
    <property type="entry name" value="NAD(P)-binding Rossmann-like Domain"/>
    <property type="match status" value="1"/>
</dbReference>
<dbReference type="AlphaFoldDB" id="A0A0T6B9R6"/>
<dbReference type="EC" id="1.2.1.84" evidence="1"/>
<dbReference type="OrthoDB" id="8195591at2759"/>
<organism evidence="3 4">
    <name type="scientific">Oryctes borbonicus</name>
    <dbReference type="NCBI Taxonomy" id="1629725"/>
    <lineage>
        <taxon>Eukaryota</taxon>
        <taxon>Metazoa</taxon>
        <taxon>Ecdysozoa</taxon>
        <taxon>Arthropoda</taxon>
        <taxon>Hexapoda</taxon>
        <taxon>Insecta</taxon>
        <taxon>Pterygota</taxon>
        <taxon>Neoptera</taxon>
        <taxon>Endopterygota</taxon>
        <taxon>Coleoptera</taxon>
        <taxon>Polyphaga</taxon>
        <taxon>Scarabaeiformia</taxon>
        <taxon>Scarabaeidae</taxon>
        <taxon>Dynastinae</taxon>
        <taxon>Oryctes</taxon>
    </lineage>
</organism>
<keyword evidence="1" id="KW-0560">Oxidoreductase</keyword>
<accession>A0A0T6B9R6</accession>
<dbReference type="GO" id="GO:0102965">
    <property type="term" value="F:alcohol-forming long-chain fatty acyl-CoA reductase activity"/>
    <property type="evidence" value="ECO:0007669"/>
    <property type="project" value="UniProtKB-EC"/>
</dbReference>
<dbReference type="Proteomes" id="UP000051574">
    <property type="component" value="Unassembled WGS sequence"/>
</dbReference>
<dbReference type="InterPro" id="IPR013120">
    <property type="entry name" value="FAR_NAD-bd"/>
</dbReference>
<dbReference type="EMBL" id="LJIG01002890">
    <property type="protein sequence ID" value="KRT84050.1"/>
    <property type="molecule type" value="Genomic_DNA"/>
</dbReference>
<dbReference type="Pfam" id="PF07993">
    <property type="entry name" value="NAD_binding_4"/>
    <property type="match status" value="1"/>
</dbReference>
<dbReference type="GO" id="GO:0035336">
    <property type="term" value="P:long-chain fatty-acyl-CoA metabolic process"/>
    <property type="evidence" value="ECO:0007669"/>
    <property type="project" value="TreeGrafter"/>
</dbReference>
<dbReference type="PANTHER" id="PTHR11011:SF60">
    <property type="entry name" value="FATTY ACYL-COA REDUCTASE-RELATED"/>
    <property type="match status" value="1"/>
</dbReference>
<dbReference type="InterPro" id="IPR026055">
    <property type="entry name" value="FAR"/>
</dbReference>
<comment type="caution">
    <text evidence="3">The sequence shown here is derived from an EMBL/GenBank/DDBJ whole genome shotgun (WGS) entry which is preliminary data.</text>
</comment>
<evidence type="ECO:0000313" key="4">
    <source>
        <dbReference type="Proteomes" id="UP000051574"/>
    </source>
</evidence>
<keyword evidence="4" id="KW-1185">Reference proteome</keyword>
<gene>
    <name evidence="3" type="ORF">AMK59_1622</name>
</gene>
<comment type="similarity">
    <text evidence="1">Belongs to the fatty acyl-CoA reductase family.</text>
</comment>
<evidence type="ECO:0000259" key="2">
    <source>
        <dbReference type="Pfam" id="PF07993"/>
    </source>
</evidence>
<comment type="function">
    <text evidence="1">Catalyzes the reduction of fatty acyl-CoA to fatty alcohols.</text>
</comment>
<proteinExistence type="inferred from homology"/>
<evidence type="ECO:0000313" key="3">
    <source>
        <dbReference type="EMBL" id="KRT84050.1"/>
    </source>
</evidence>
<keyword evidence="1" id="KW-0444">Lipid biosynthesis</keyword>
<feature type="non-terminal residue" evidence="3">
    <location>
        <position position="1"/>
    </location>
</feature>
<dbReference type="PANTHER" id="PTHR11011">
    <property type="entry name" value="MALE STERILITY PROTEIN 2-RELATED"/>
    <property type="match status" value="1"/>
</dbReference>
<sequence length="135" mass="15582">EIDREILDSSQIKEYFEDATVLITGGTGFLGKLILEKLLRSFPELRRIYLLVRPKKGLSVAQRVELLLADQLFNRVRDVNPNFTEKVFYIRGECSRNDLGLNINDKLMLSNEINCIFHCAALMNFDEKLRLAAYV</sequence>
<comment type="catalytic activity">
    <reaction evidence="1">
        <text>a long-chain fatty acyl-CoA + 2 NADPH + 2 H(+) = a long-chain primary fatty alcohol + 2 NADP(+) + CoA</text>
        <dbReference type="Rhea" id="RHEA:52716"/>
        <dbReference type="ChEBI" id="CHEBI:15378"/>
        <dbReference type="ChEBI" id="CHEBI:57287"/>
        <dbReference type="ChEBI" id="CHEBI:57783"/>
        <dbReference type="ChEBI" id="CHEBI:58349"/>
        <dbReference type="ChEBI" id="CHEBI:77396"/>
        <dbReference type="ChEBI" id="CHEBI:83139"/>
        <dbReference type="EC" id="1.2.1.84"/>
    </reaction>
</comment>
<protein>
    <recommendedName>
        <fullName evidence="1">Fatty acyl-CoA reductase</fullName>
        <ecNumber evidence="1">1.2.1.84</ecNumber>
    </recommendedName>
</protein>
<reference evidence="3 4" key="1">
    <citation type="submission" date="2015-09" db="EMBL/GenBank/DDBJ databases">
        <title>Draft genome of the scarab beetle Oryctes borbonicus.</title>
        <authorList>
            <person name="Meyer J.M."/>
            <person name="Markov G.V."/>
            <person name="Baskaran P."/>
            <person name="Herrmann M."/>
            <person name="Sommer R.J."/>
            <person name="Roedelsperger C."/>
        </authorList>
    </citation>
    <scope>NUCLEOTIDE SEQUENCE [LARGE SCALE GENOMIC DNA]</scope>
    <source>
        <strain evidence="3">OB123</strain>
        <tissue evidence="3">Whole animal</tissue>
    </source>
</reference>
<keyword evidence="1" id="KW-0521">NADP</keyword>
<dbReference type="GO" id="GO:0005777">
    <property type="term" value="C:peroxisome"/>
    <property type="evidence" value="ECO:0007669"/>
    <property type="project" value="TreeGrafter"/>
</dbReference>
<evidence type="ECO:0000256" key="1">
    <source>
        <dbReference type="RuleBase" id="RU363097"/>
    </source>
</evidence>
<feature type="domain" description="Thioester reductase (TE)" evidence="2">
    <location>
        <begin position="23"/>
        <end position="131"/>
    </location>
</feature>
<feature type="non-terminal residue" evidence="3">
    <location>
        <position position="135"/>
    </location>
</feature>
<keyword evidence="1" id="KW-0443">Lipid metabolism</keyword>
<name>A0A0T6B9R6_9SCAR</name>